<protein>
    <submittedName>
        <fullName evidence="1">Uncharacterized protein</fullName>
    </submittedName>
</protein>
<name>A0ABV0WPR0_9TELE</name>
<sequence>MIFILQNSAEKQQRLKEVSGLHPRQKLLQATSVADRKTTWTLACHQKAPPAASPTGAAAFLRLGQDKHNHQSKHHFLCNKMFVFQG</sequence>
<organism evidence="1 2">
    <name type="scientific">Xenotaenia resolanae</name>
    <dbReference type="NCBI Taxonomy" id="208358"/>
    <lineage>
        <taxon>Eukaryota</taxon>
        <taxon>Metazoa</taxon>
        <taxon>Chordata</taxon>
        <taxon>Craniata</taxon>
        <taxon>Vertebrata</taxon>
        <taxon>Euteleostomi</taxon>
        <taxon>Actinopterygii</taxon>
        <taxon>Neopterygii</taxon>
        <taxon>Teleostei</taxon>
        <taxon>Neoteleostei</taxon>
        <taxon>Acanthomorphata</taxon>
        <taxon>Ovalentaria</taxon>
        <taxon>Atherinomorphae</taxon>
        <taxon>Cyprinodontiformes</taxon>
        <taxon>Goodeidae</taxon>
        <taxon>Xenotaenia</taxon>
    </lineage>
</organism>
<reference evidence="1 2" key="1">
    <citation type="submission" date="2021-06" db="EMBL/GenBank/DDBJ databases">
        <authorList>
            <person name="Palmer J.M."/>
        </authorList>
    </citation>
    <scope>NUCLEOTIDE SEQUENCE [LARGE SCALE GENOMIC DNA]</scope>
    <source>
        <strain evidence="1 2">XR_2019</strain>
        <tissue evidence="1">Muscle</tissue>
    </source>
</reference>
<accession>A0ABV0WPR0</accession>
<evidence type="ECO:0000313" key="2">
    <source>
        <dbReference type="Proteomes" id="UP001444071"/>
    </source>
</evidence>
<comment type="caution">
    <text evidence="1">The sequence shown here is derived from an EMBL/GenBank/DDBJ whole genome shotgun (WGS) entry which is preliminary data.</text>
</comment>
<proteinExistence type="predicted"/>
<keyword evidence="2" id="KW-1185">Reference proteome</keyword>
<gene>
    <name evidence="1" type="ORF">XENORESO_004835</name>
</gene>
<dbReference type="EMBL" id="JAHRIM010061906">
    <property type="protein sequence ID" value="MEQ2271474.1"/>
    <property type="molecule type" value="Genomic_DNA"/>
</dbReference>
<evidence type="ECO:0000313" key="1">
    <source>
        <dbReference type="EMBL" id="MEQ2271474.1"/>
    </source>
</evidence>
<dbReference type="Proteomes" id="UP001444071">
    <property type="component" value="Unassembled WGS sequence"/>
</dbReference>